<sequence>MLISDRRCFEEEALRHLDSVYRGALRLARDPVEADDLVQEVYLKALRFFHQFEPGSNCRAWLFRILRNTYINQYRHRSKLPPHEDLVDAEGALQEFGLESFHSAGKGPEAEVIRKLTFEQLDQALNRLPGKFRQILILSEVEGFSYKEIAKIEGCPLGTVMSRLWRARRMLQQCLAPLNQPLPKNSPKNSCALQAIQAK</sequence>
<dbReference type="Pfam" id="PF08281">
    <property type="entry name" value="Sigma70_r4_2"/>
    <property type="match status" value="1"/>
</dbReference>
<evidence type="ECO:0000256" key="5">
    <source>
        <dbReference type="ARBA" id="ARBA00023163"/>
    </source>
</evidence>
<name>A0A932MQU5_UNCTE</name>
<comment type="caution">
    <text evidence="9">The sequence shown here is derived from an EMBL/GenBank/DDBJ whole genome shotgun (WGS) entry which is preliminary data.</text>
</comment>
<keyword evidence="4 6" id="KW-0238">DNA-binding</keyword>
<dbReference type="InterPro" id="IPR007627">
    <property type="entry name" value="RNA_pol_sigma70_r2"/>
</dbReference>
<dbReference type="Proteomes" id="UP000782312">
    <property type="component" value="Unassembled WGS sequence"/>
</dbReference>
<feature type="domain" description="RNA polymerase sigma-70 region 2" evidence="7">
    <location>
        <begin position="15"/>
        <end position="78"/>
    </location>
</feature>
<dbReference type="Gene3D" id="1.10.1740.10">
    <property type="match status" value="1"/>
</dbReference>
<dbReference type="InterPro" id="IPR013249">
    <property type="entry name" value="RNA_pol_sigma70_r4_t2"/>
</dbReference>
<dbReference type="NCBIfam" id="TIGR02937">
    <property type="entry name" value="sigma70-ECF"/>
    <property type="match status" value="1"/>
</dbReference>
<dbReference type="InterPro" id="IPR000838">
    <property type="entry name" value="RNA_pol_sigma70_ECF_CS"/>
</dbReference>
<evidence type="ECO:0000313" key="10">
    <source>
        <dbReference type="Proteomes" id="UP000782312"/>
    </source>
</evidence>
<dbReference type="CDD" id="cd06171">
    <property type="entry name" value="Sigma70_r4"/>
    <property type="match status" value="1"/>
</dbReference>
<evidence type="ECO:0000256" key="2">
    <source>
        <dbReference type="ARBA" id="ARBA00023015"/>
    </source>
</evidence>
<evidence type="ECO:0000259" key="7">
    <source>
        <dbReference type="Pfam" id="PF04542"/>
    </source>
</evidence>
<dbReference type="InterPro" id="IPR036388">
    <property type="entry name" value="WH-like_DNA-bd_sf"/>
</dbReference>
<dbReference type="InterPro" id="IPR013324">
    <property type="entry name" value="RNA_pol_sigma_r3/r4-like"/>
</dbReference>
<dbReference type="Gene3D" id="1.10.10.10">
    <property type="entry name" value="Winged helix-like DNA-binding domain superfamily/Winged helix DNA-binding domain"/>
    <property type="match status" value="1"/>
</dbReference>
<dbReference type="InterPro" id="IPR014284">
    <property type="entry name" value="RNA_pol_sigma-70_dom"/>
</dbReference>
<dbReference type="PANTHER" id="PTHR43133:SF59">
    <property type="entry name" value="ECF RNA POLYMERASE SIGMA FACTOR SIGR"/>
    <property type="match status" value="1"/>
</dbReference>
<proteinExistence type="inferred from homology"/>
<evidence type="ECO:0000313" key="9">
    <source>
        <dbReference type="EMBL" id="MBI3128441.1"/>
    </source>
</evidence>
<organism evidence="9 10">
    <name type="scientific">Tectimicrobiota bacterium</name>
    <dbReference type="NCBI Taxonomy" id="2528274"/>
    <lineage>
        <taxon>Bacteria</taxon>
        <taxon>Pseudomonadati</taxon>
        <taxon>Nitrospinota/Tectimicrobiota group</taxon>
        <taxon>Candidatus Tectimicrobiota</taxon>
    </lineage>
</organism>
<evidence type="ECO:0000256" key="3">
    <source>
        <dbReference type="ARBA" id="ARBA00023082"/>
    </source>
</evidence>
<evidence type="ECO:0000256" key="1">
    <source>
        <dbReference type="ARBA" id="ARBA00010641"/>
    </source>
</evidence>
<dbReference type="GO" id="GO:0016987">
    <property type="term" value="F:sigma factor activity"/>
    <property type="evidence" value="ECO:0007669"/>
    <property type="project" value="UniProtKB-KW"/>
</dbReference>
<gene>
    <name evidence="9" type="ORF">HYZ11_12620</name>
</gene>
<dbReference type="GO" id="GO:0006352">
    <property type="term" value="P:DNA-templated transcription initiation"/>
    <property type="evidence" value="ECO:0007669"/>
    <property type="project" value="InterPro"/>
</dbReference>
<dbReference type="SUPFAM" id="SSF88946">
    <property type="entry name" value="Sigma2 domain of RNA polymerase sigma factors"/>
    <property type="match status" value="1"/>
</dbReference>
<dbReference type="EMBL" id="JACPUR010000030">
    <property type="protein sequence ID" value="MBI3128441.1"/>
    <property type="molecule type" value="Genomic_DNA"/>
</dbReference>
<dbReference type="SUPFAM" id="SSF88659">
    <property type="entry name" value="Sigma3 and sigma4 domains of RNA polymerase sigma factors"/>
    <property type="match status" value="1"/>
</dbReference>
<keyword evidence="2 6" id="KW-0805">Transcription regulation</keyword>
<evidence type="ECO:0000256" key="4">
    <source>
        <dbReference type="ARBA" id="ARBA00023125"/>
    </source>
</evidence>
<reference evidence="9" key="1">
    <citation type="submission" date="2020-07" db="EMBL/GenBank/DDBJ databases">
        <title>Huge and variable diversity of episymbiotic CPR bacteria and DPANN archaea in groundwater ecosystems.</title>
        <authorList>
            <person name="He C.Y."/>
            <person name="Keren R."/>
            <person name="Whittaker M."/>
            <person name="Farag I.F."/>
            <person name="Doudna J."/>
            <person name="Cate J.H.D."/>
            <person name="Banfield J.F."/>
        </authorList>
    </citation>
    <scope>NUCLEOTIDE SEQUENCE</scope>
    <source>
        <strain evidence="9">NC_groundwater_763_Ag_S-0.2um_68_21</strain>
    </source>
</reference>
<dbReference type="InterPro" id="IPR039425">
    <property type="entry name" value="RNA_pol_sigma-70-like"/>
</dbReference>
<dbReference type="PANTHER" id="PTHR43133">
    <property type="entry name" value="RNA POLYMERASE ECF-TYPE SIGMA FACTO"/>
    <property type="match status" value="1"/>
</dbReference>
<keyword evidence="5 6" id="KW-0804">Transcription</keyword>
<evidence type="ECO:0000256" key="6">
    <source>
        <dbReference type="RuleBase" id="RU000716"/>
    </source>
</evidence>
<keyword evidence="3 6" id="KW-0731">Sigma factor</keyword>
<comment type="similarity">
    <text evidence="1 6">Belongs to the sigma-70 factor family. ECF subfamily.</text>
</comment>
<dbReference type="AlphaFoldDB" id="A0A932MQU5"/>
<dbReference type="PROSITE" id="PS01063">
    <property type="entry name" value="SIGMA70_ECF"/>
    <property type="match status" value="1"/>
</dbReference>
<feature type="domain" description="RNA polymerase sigma factor 70 region 4 type 2" evidence="8">
    <location>
        <begin position="119"/>
        <end position="171"/>
    </location>
</feature>
<dbReference type="Pfam" id="PF04542">
    <property type="entry name" value="Sigma70_r2"/>
    <property type="match status" value="1"/>
</dbReference>
<dbReference type="GO" id="GO:0003677">
    <property type="term" value="F:DNA binding"/>
    <property type="evidence" value="ECO:0007669"/>
    <property type="project" value="UniProtKB-KW"/>
</dbReference>
<protein>
    <recommendedName>
        <fullName evidence="6">RNA polymerase sigma factor</fullName>
    </recommendedName>
</protein>
<dbReference type="InterPro" id="IPR013325">
    <property type="entry name" value="RNA_pol_sigma_r2"/>
</dbReference>
<accession>A0A932MQU5</accession>
<evidence type="ECO:0000259" key="8">
    <source>
        <dbReference type="Pfam" id="PF08281"/>
    </source>
</evidence>